<evidence type="ECO:0000313" key="6">
    <source>
        <dbReference type="Proteomes" id="UP000427769"/>
    </source>
</evidence>
<dbReference type="PANTHER" id="PTHR30055:SF235">
    <property type="entry name" value="TRANSCRIPTIONAL REGULATORY PROTEIN"/>
    <property type="match status" value="1"/>
</dbReference>
<dbReference type="SUPFAM" id="SSF46689">
    <property type="entry name" value="Homeodomain-like"/>
    <property type="match status" value="1"/>
</dbReference>
<gene>
    <name evidence="5" type="ORF">DSCW_04860</name>
</gene>
<dbReference type="AlphaFoldDB" id="A0A5K7YYF4"/>
<dbReference type="GO" id="GO:0000976">
    <property type="term" value="F:transcription cis-regulatory region binding"/>
    <property type="evidence" value="ECO:0007669"/>
    <property type="project" value="TreeGrafter"/>
</dbReference>
<dbReference type="InterPro" id="IPR001647">
    <property type="entry name" value="HTH_TetR"/>
</dbReference>
<dbReference type="InterPro" id="IPR015292">
    <property type="entry name" value="Tscrpt_reg_YbiH_C"/>
</dbReference>
<dbReference type="PRINTS" id="PR00455">
    <property type="entry name" value="HTHTETR"/>
</dbReference>
<organism evidence="5 6">
    <name type="scientific">Desulfosarcina widdelii</name>
    <dbReference type="NCBI Taxonomy" id="947919"/>
    <lineage>
        <taxon>Bacteria</taxon>
        <taxon>Pseudomonadati</taxon>
        <taxon>Thermodesulfobacteriota</taxon>
        <taxon>Desulfobacteria</taxon>
        <taxon>Desulfobacterales</taxon>
        <taxon>Desulfosarcinaceae</taxon>
        <taxon>Desulfosarcina</taxon>
    </lineage>
</organism>
<evidence type="ECO:0000256" key="1">
    <source>
        <dbReference type="ARBA" id="ARBA00023125"/>
    </source>
</evidence>
<dbReference type="Pfam" id="PF09209">
    <property type="entry name" value="CecR_C"/>
    <property type="match status" value="1"/>
</dbReference>
<dbReference type="EMBL" id="AP021875">
    <property type="protein sequence ID" value="BBO73069.1"/>
    <property type="molecule type" value="Genomic_DNA"/>
</dbReference>
<dbReference type="Gene3D" id="1.10.357.10">
    <property type="entry name" value="Tetracycline Repressor, domain 2"/>
    <property type="match status" value="1"/>
</dbReference>
<feature type="domain" description="HTH tetR-type" evidence="4">
    <location>
        <begin position="10"/>
        <end position="70"/>
    </location>
</feature>
<feature type="region of interest" description="Disordered" evidence="3">
    <location>
        <begin position="214"/>
        <end position="239"/>
    </location>
</feature>
<dbReference type="PANTHER" id="PTHR30055">
    <property type="entry name" value="HTH-TYPE TRANSCRIPTIONAL REGULATOR RUTR"/>
    <property type="match status" value="1"/>
</dbReference>
<dbReference type="InterPro" id="IPR036271">
    <property type="entry name" value="Tet_transcr_reg_TetR-rel_C_sf"/>
</dbReference>
<evidence type="ECO:0000256" key="3">
    <source>
        <dbReference type="SAM" id="MobiDB-lite"/>
    </source>
</evidence>
<dbReference type="InterPro" id="IPR050109">
    <property type="entry name" value="HTH-type_TetR-like_transc_reg"/>
</dbReference>
<dbReference type="GO" id="GO:0003700">
    <property type="term" value="F:DNA-binding transcription factor activity"/>
    <property type="evidence" value="ECO:0007669"/>
    <property type="project" value="TreeGrafter"/>
</dbReference>
<accession>A0A5K7YYF4</accession>
<dbReference type="PROSITE" id="PS50977">
    <property type="entry name" value="HTH_TETR_2"/>
    <property type="match status" value="1"/>
</dbReference>
<dbReference type="Pfam" id="PF00440">
    <property type="entry name" value="TetR_N"/>
    <property type="match status" value="1"/>
</dbReference>
<evidence type="ECO:0000259" key="4">
    <source>
        <dbReference type="PROSITE" id="PS50977"/>
    </source>
</evidence>
<name>A0A5K7YYF4_9BACT</name>
<feature type="DNA-binding region" description="H-T-H motif" evidence="2">
    <location>
        <begin position="33"/>
        <end position="52"/>
    </location>
</feature>
<dbReference type="Proteomes" id="UP000427769">
    <property type="component" value="Chromosome"/>
</dbReference>
<protein>
    <submittedName>
        <fullName evidence="5">TetR family transcriptional regulator</fullName>
    </submittedName>
</protein>
<evidence type="ECO:0000313" key="5">
    <source>
        <dbReference type="EMBL" id="BBO73069.1"/>
    </source>
</evidence>
<proteinExistence type="predicted"/>
<dbReference type="SUPFAM" id="SSF48498">
    <property type="entry name" value="Tetracyclin repressor-like, C-terminal domain"/>
    <property type="match status" value="1"/>
</dbReference>
<keyword evidence="6" id="KW-1185">Reference proteome</keyword>
<dbReference type="KEGG" id="dwd:DSCW_04860"/>
<keyword evidence="1 2" id="KW-0238">DNA-binding</keyword>
<sequence length="239" mass="26755">MAIKMRKDGKETRAQILEAAGALIAEKGFAHTTNKSIAEKAGVDLASINYHFGGREGLYQAVLAEGHKSFIDIDELAQLAESIREPREKLGQFLKRLIENLISVQGWQSRIFFQEFLSPSSRTAEAIQKVVMPKASYLVKILHQITGIPETDPVMKHCLISIMAPGFILLFTGDGGISPIRLQKDRESRLRFIEHHIKFSLAGLDAVRDEYHRNRRMEKRTPRPSVKSSSANPGPVIIV</sequence>
<evidence type="ECO:0000256" key="2">
    <source>
        <dbReference type="PROSITE-ProRule" id="PRU00335"/>
    </source>
</evidence>
<dbReference type="InterPro" id="IPR009057">
    <property type="entry name" value="Homeodomain-like_sf"/>
</dbReference>
<reference evidence="5 6" key="1">
    <citation type="submission" date="2019-11" db="EMBL/GenBank/DDBJ databases">
        <title>Comparative genomics of hydrocarbon-degrading Desulfosarcina strains.</title>
        <authorList>
            <person name="Watanabe M."/>
            <person name="Kojima H."/>
            <person name="Fukui M."/>
        </authorList>
    </citation>
    <scope>NUCLEOTIDE SEQUENCE [LARGE SCALE GENOMIC DNA]</scope>
    <source>
        <strain evidence="5 6">PP31</strain>
    </source>
</reference>